<dbReference type="Gene3D" id="3.40.50.10330">
    <property type="entry name" value="Probable inorganic polyphosphate/atp-NAD kinase, domain 1"/>
    <property type="match status" value="1"/>
</dbReference>
<evidence type="ECO:0000313" key="8">
    <source>
        <dbReference type="Proteomes" id="UP000516437"/>
    </source>
</evidence>
<keyword evidence="2" id="KW-0547">Nucleotide-binding</keyword>
<dbReference type="Proteomes" id="UP000516437">
    <property type="component" value="Unassembled WGS sequence"/>
</dbReference>
<sequence>MQKSGSLSRHSSINSPSSLRVISPQQSLRRLGLCSQIGTGAQHSSPVVFPEKRNKSKASSRRSSEVSAGPRTPAPPADDPDKPKTFEHRIDIIGQAAAGGDEKSGLLGCVVFSGKLVWEKRKTYSENAIHIQQTSTPDISNQDAVDAKLTSRALVWGSHMLTLDDVVSVSYIVGLRHFTVHSYPLKKGSCGLSCLIKPRRSRKDFRFLASVVEEAVQWVAGFADQQCYVNCLPHPLVSSKKQASSELLPLDAPPELLFKCKNPPKMLVILNPRSGRGRSSKVFHSIVEPIFKLAGFKLEVVKTTHAGHARELASSVDISTCPDGIICVGGDGIINEVLNGLLSRDNQKEGISLPIGIIPAGSDNSLIWTVLGVRDPVSAAMAIVKKKVFSSGNVTREVFGISAKGGLTATDVFAVEWIQRGVTQFGMTASYFGFVSDVLELSEKYQKRFGPLRYFVAGFLKFLCLPKYNYEVEYLPASKENREGNFSTEREVVDISELYTDIMRRSSKDGIPRASSLSSIDSIMTPSRMSGGDLDTTCSSAHASTEPSEYVRGIDPKAKRLSSGRSNVTAEPEVIHPQLPLSTTPNWPRTRSKSRTEKGFTGLTAANDTSRCSWANAATNDKEDISSTLSDPGPIWDTEPKWDSEPNWDVENPIELPGPSDDVETGMRKEVMPRREDNWVVTKGQFLSIIVCNHACRTVQSSQVVAPKAEHDDNNMDVLLIHGSGRLRLLRFFLLLQMGQHLSLPYVEYVKVKSVKIKPGKRSHNGCGIDGELFPVNEQVISSLLPEQCRLIGRFPGHLV</sequence>
<accession>A0A6A1UNT0</accession>
<dbReference type="PROSITE" id="PS50146">
    <property type="entry name" value="DAGK"/>
    <property type="match status" value="1"/>
</dbReference>
<feature type="region of interest" description="Disordered" evidence="5">
    <location>
        <begin position="522"/>
        <end position="604"/>
    </location>
</feature>
<dbReference type="GO" id="GO:0006672">
    <property type="term" value="P:ceramide metabolic process"/>
    <property type="evidence" value="ECO:0007669"/>
    <property type="project" value="TreeGrafter"/>
</dbReference>
<keyword evidence="4" id="KW-0067">ATP-binding</keyword>
<evidence type="ECO:0000256" key="4">
    <source>
        <dbReference type="ARBA" id="ARBA00022840"/>
    </source>
</evidence>
<dbReference type="PANTHER" id="PTHR12358">
    <property type="entry name" value="SPHINGOSINE KINASE"/>
    <property type="match status" value="1"/>
</dbReference>
<evidence type="ECO:0000256" key="1">
    <source>
        <dbReference type="ARBA" id="ARBA00022679"/>
    </source>
</evidence>
<dbReference type="InterPro" id="IPR045540">
    <property type="entry name" value="YegS/DAGK_C"/>
</dbReference>
<feature type="region of interest" description="Disordered" evidence="5">
    <location>
        <begin position="39"/>
        <end position="85"/>
    </location>
</feature>
<dbReference type="GO" id="GO:0001729">
    <property type="term" value="F:ceramide kinase activity"/>
    <property type="evidence" value="ECO:0007669"/>
    <property type="project" value="TreeGrafter"/>
</dbReference>
<proteinExistence type="predicted"/>
<dbReference type="EMBL" id="RXIC02000063">
    <property type="protein sequence ID" value="KAB1201518.1"/>
    <property type="molecule type" value="Genomic_DNA"/>
</dbReference>
<evidence type="ECO:0000256" key="3">
    <source>
        <dbReference type="ARBA" id="ARBA00022777"/>
    </source>
</evidence>
<keyword evidence="3 7" id="KW-0418">Kinase</keyword>
<gene>
    <name evidence="7" type="ORF">CJ030_MR0G003205</name>
</gene>
<dbReference type="Pfam" id="PF19279">
    <property type="entry name" value="YegS_C"/>
    <property type="match status" value="1"/>
</dbReference>
<dbReference type="GO" id="GO:0016020">
    <property type="term" value="C:membrane"/>
    <property type="evidence" value="ECO:0007669"/>
    <property type="project" value="GOC"/>
</dbReference>
<protein>
    <submittedName>
        <fullName evidence="7">Sphingoid long-chain bases kinase 1</fullName>
    </submittedName>
</protein>
<feature type="region of interest" description="Disordered" evidence="5">
    <location>
        <begin position="617"/>
        <end position="665"/>
    </location>
</feature>
<dbReference type="Pfam" id="PF00781">
    <property type="entry name" value="DAGK_cat"/>
    <property type="match status" value="1"/>
</dbReference>
<feature type="domain" description="DAGKc" evidence="6">
    <location>
        <begin position="261"/>
        <end position="385"/>
    </location>
</feature>
<comment type="caution">
    <text evidence="7">The sequence shown here is derived from an EMBL/GenBank/DDBJ whole genome shotgun (WGS) entry which is preliminary data.</text>
</comment>
<dbReference type="InterPro" id="IPR001206">
    <property type="entry name" value="Diacylglycerol_kinase_cat_dom"/>
</dbReference>
<dbReference type="Gene3D" id="2.60.200.40">
    <property type="match status" value="1"/>
</dbReference>
<dbReference type="InterPro" id="IPR016064">
    <property type="entry name" value="NAD/diacylglycerol_kinase_sf"/>
</dbReference>
<reference evidence="7 8" key="1">
    <citation type="journal article" date="2019" name="Plant Biotechnol. J.">
        <title>The red bayberry genome and genetic basis of sex determination.</title>
        <authorList>
            <person name="Jia H.M."/>
            <person name="Jia H.J."/>
            <person name="Cai Q.L."/>
            <person name="Wang Y."/>
            <person name="Zhao H.B."/>
            <person name="Yang W.F."/>
            <person name="Wang G.Y."/>
            <person name="Li Y.H."/>
            <person name="Zhan D.L."/>
            <person name="Shen Y.T."/>
            <person name="Niu Q.F."/>
            <person name="Chang L."/>
            <person name="Qiu J."/>
            <person name="Zhao L."/>
            <person name="Xie H.B."/>
            <person name="Fu W.Y."/>
            <person name="Jin J."/>
            <person name="Li X.W."/>
            <person name="Jiao Y."/>
            <person name="Zhou C.C."/>
            <person name="Tu T."/>
            <person name="Chai C.Y."/>
            <person name="Gao J.L."/>
            <person name="Fan L.J."/>
            <person name="van de Weg E."/>
            <person name="Wang J.Y."/>
            <person name="Gao Z.S."/>
        </authorList>
    </citation>
    <scope>NUCLEOTIDE SEQUENCE [LARGE SCALE GENOMIC DNA]</scope>
    <source>
        <tissue evidence="7">Leaves</tissue>
    </source>
</reference>
<keyword evidence="1" id="KW-0808">Transferase</keyword>
<dbReference type="OrthoDB" id="3853857at2759"/>
<feature type="compositionally biased region" description="Polar residues" evidence="5">
    <location>
        <begin position="580"/>
        <end position="589"/>
    </location>
</feature>
<keyword evidence="8" id="KW-1185">Reference proteome</keyword>
<evidence type="ECO:0000313" key="7">
    <source>
        <dbReference type="EMBL" id="KAB1201518.1"/>
    </source>
</evidence>
<dbReference type="InterPro" id="IPR017438">
    <property type="entry name" value="ATP-NAD_kinase_N"/>
</dbReference>
<organism evidence="7 8">
    <name type="scientific">Morella rubra</name>
    <name type="common">Chinese bayberry</name>
    <dbReference type="NCBI Taxonomy" id="262757"/>
    <lineage>
        <taxon>Eukaryota</taxon>
        <taxon>Viridiplantae</taxon>
        <taxon>Streptophyta</taxon>
        <taxon>Embryophyta</taxon>
        <taxon>Tracheophyta</taxon>
        <taxon>Spermatophyta</taxon>
        <taxon>Magnoliopsida</taxon>
        <taxon>eudicotyledons</taxon>
        <taxon>Gunneridae</taxon>
        <taxon>Pentapetalae</taxon>
        <taxon>rosids</taxon>
        <taxon>fabids</taxon>
        <taxon>Fagales</taxon>
        <taxon>Myricaceae</taxon>
        <taxon>Morella</taxon>
    </lineage>
</organism>
<feature type="compositionally biased region" description="Polar residues" evidence="5">
    <location>
        <begin position="536"/>
        <end position="547"/>
    </location>
</feature>
<evidence type="ECO:0000256" key="5">
    <source>
        <dbReference type="SAM" id="MobiDB-lite"/>
    </source>
</evidence>
<evidence type="ECO:0000259" key="6">
    <source>
        <dbReference type="PROSITE" id="PS50146"/>
    </source>
</evidence>
<dbReference type="InterPro" id="IPR050187">
    <property type="entry name" value="Lipid_Phosphate_FormReg"/>
</dbReference>
<dbReference type="GO" id="GO:0005524">
    <property type="term" value="F:ATP binding"/>
    <property type="evidence" value="ECO:0007669"/>
    <property type="project" value="UniProtKB-KW"/>
</dbReference>
<dbReference type="AlphaFoldDB" id="A0A6A1UNT0"/>
<dbReference type="PANTHER" id="PTHR12358:SF111">
    <property type="entry name" value="CERAMIDE KINASE, ISOFORM A"/>
    <property type="match status" value="1"/>
</dbReference>
<feature type="region of interest" description="Disordered" evidence="5">
    <location>
        <begin position="1"/>
        <end position="25"/>
    </location>
</feature>
<dbReference type="SMART" id="SM00046">
    <property type="entry name" value="DAGKc"/>
    <property type="match status" value="1"/>
</dbReference>
<name>A0A6A1UNT0_9ROSI</name>
<evidence type="ECO:0000256" key="2">
    <source>
        <dbReference type="ARBA" id="ARBA00022741"/>
    </source>
</evidence>
<dbReference type="SUPFAM" id="SSF111331">
    <property type="entry name" value="NAD kinase/diacylglycerol kinase-like"/>
    <property type="match status" value="1"/>
</dbReference>